<evidence type="ECO:0000256" key="3">
    <source>
        <dbReference type="ARBA" id="ARBA00022691"/>
    </source>
</evidence>
<dbReference type="Pfam" id="PF13847">
    <property type="entry name" value="Methyltransf_31"/>
    <property type="match status" value="1"/>
</dbReference>
<sequence length="183" mass="20713">MLAVILYFTVIIFELIFAIGFTLITGSFIYSSLKGSPYVPTRQRVIDKILSNAALKAGQFFFDLGCGDGRVARRAASIFKVNAVGVDVNPILIWYARILVKIHKTDNIKFIKENIFSTDLKNADIVYLFLMPKLISLLIPKLKKELKTGALVISHGFTIVEWKNKLIKKIDGKPFSTFYYRVT</sequence>
<dbReference type="AlphaFoldDB" id="A0A1F7IB65"/>
<comment type="caution">
    <text evidence="6">The sequence shown here is derived from an EMBL/GenBank/DDBJ whole genome shotgun (WGS) entry which is preliminary data.</text>
</comment>
<keyword evidence="4" id="KW-1133">Transmembrane helix</keyword>
<dbReference type="Gene3D" id="3.40.50.150">
    <property type="entry name" value="Vaccinia Virus protein VP39"/>
    <property type="match status" value="1"/>
</dbReference>
<evidence type="ECO:0000313" key="6">
    <source>
        <dbReference type="EMBL" id="OGK40606.1"/>
    </source>
</evidence>
<reference evidence="6 7" key="1">
    <citation type="journal article" date="2016" name="Nat. Commun.">
        <title>Thousands of microbial genomes shed light on interconnected biogeochemical processes in an aquifer system.</title>
        <authorList>
            <person name="Anantharaman K."/>
            <person name="Brown C.T."/>
            <person name="Hug L.A."/>
            <person name="Sharon I."/>
            <person name="Castelle C.J."/>
            <person name="Probst A.J."/>
            <person name="Thomas B.C."/>
            <person name="Singh A."/>
            <person name="Wilkins M.J."/>
            <person name="Karaoz U."/>
            <person name="Brodie E.L."/>
            <person name="Williams K.H."/>
            <person name="Hubbard S.S."/>
            <person name="Banfield J.F."/>
        </authorList>
    </citation>
    <scope>NUCLEOTIDE SEQUENCE [LARGE SCALE GENOMIC DNA]</scope>
</reference>
<evidence type="ECO:0000259" key="5">
    <source>
        <dbReference type="Pfam" id="PF13847"/>
    </source>
</evidence>
<keyword evidence="4" id="KW-0812">Transmembrane</keyword>
<dbReference type="PANTHER" id="PTHR13610:SF11">
    <property type="entry name" value="METHYLTRANSFERASE DOMAIN-CONTAINING PROTEIN"/>
    <property type="match status" value="1"/>
</dbReference>
<dbReference type="CDD" id="cd02440">
    <property type="entry name" value="AdoMet_MTases"/>
    <property type="match status" value="1"/>
</dbReference>
<dbReference type="SUPFAM" id="SSF53335">
    <property type="entry name" value="S-adenosyl-L-methionine-dependent methyltransferases"/>
    <property type="match status" value="1"/>
</dbReference>
<evidence type="ECO:0000313" key="7">
    <source>
        <dbReference type="Proteomes" id="UP000177698"/>
    </source>
</evidence>
<keyword evidence="2" id="KW-0808">Transferase</keyword>
<feature type="domain" description="Methyltransferase" evidence="5">
    <location>
        <begin position="61"/>
        <end position="129"/>
    </location>
</feature>
<accession>A0A1F7IB65</accession>
<dbReference type="PANTHER" id="PTHR13610">
    <property type="entry name" value="METHYLTRANSFERASE DOMAIN-CONTAINING PROTEIN"/>
    <property type="match status" value="1"/>
</dbReference>
<dbReference type="Proteomes" id="UP000177698">
    <property type="component" value="Unassembled WGS sequence"/>
</dbReference>
<organism evidence="6 7">
    <name type="scientific">Candidatus Roizmanbacteria bacterium RIFCSPLOWO2_01_FULL_37_12</name>
    <dbReference type="NCBI Taxonomy" id="1802056"/>
    <lineage>
        <taxon>Bacteria</taxon>
        <taxon>Candidatus Roizmaniibacteriota</taxon>
    </lineage>
</organism>
<name>A0A1F7IB65_9BACT</name>
<keyword evidence="4" id="KW-0472">Membrane</keyword>
<evidence type="ECO:0000256" key="1">
    <source>
        <dbReference type="ARBA" id="ARBA00022603"/>
    </source>
</evidence>
<dbReference type="EMBL" id="MGAG01000023">
    <property type="protein sequence ID" value="OGK40606.1"/>
    <property type="molecule type" value="Genomic_DNA"/>
</dbReference>
<dbReference type="GO" id="GO:0032259">
    <property type="term" value="P:methylation"/>
    <property type="evidence" value="ECO:0007669"/>
    <property type="project" value="UniProtKB-KW"/>
</dbReference>
<dbReference type="GO" id="GO:0016279">
    <property type="term" value="F:protein-lysine N-methyltransferase activity"/>
    <property type="evidence" value="ECO:0007669"/>
    <property type="project" value="InterPro"/>
</dbReference>
<keyword evidence="3" id="KW-0949">S-adenosyl-L-methionine</keyword>
<evidence type="ECO:0000256" key="4">
    <source>
        <dbReference type="SAM" id="Phobius"/>
    </source>
</evidence>
<dbReference type="STRING" id="1802056.A2954_00320"/>
<keyword evidence="1" id="KW-0489">Methyltransferase</keyword>
<proteinExistence type="predicted"/>
<feature type="transmembrane region" description="Helical" evidence="4">
    <location>
        <begin position="6"/>
        <end position="30"/>
    </location>
</feature>
<dbReference type="InterPro" id="IPR025714">
    <property type="entry name" value="Methyltranfer_dom"/>
</dbReference>
<gene>
    <name evidence="6" type="ORF">A2954_00320</name>
</gene>
<evidence type="ECO:0000256" key="2">
    <source>
        <dbReference type="ARBA" id="ARBA00022679"/>
    </source>
</evidence>
<protein>
    <recommendedName>
        <fullName evidence="5">Methyltransferase domain-containing protein</fullName>
    </recommendedName>
</protein>
<dbReference type="InterPro" id="IPR029063">
    <property type="entry name" value="SAM-dependent_MTases_sf"/>
</dbReference>
<dbReference type="InterPro" id="IPR026170">
    <property type="entry name" value="FAM173A/B"/>
</dbReference>